<dbReference type="AlphaFoldDB" id="A0A0G4HT41"/>
<dbReference type="VEuPathDB" id="CryptoDB:Cvel_31248"/>
<dbReference type="EMBL" id="CDMZ01003768">
    <property type="protein sequence ID" value="CEM47524.1"/>
    <property type="molecule type" value="Genomic_DNA"/>
</dbReference>
<feature type="region of interest" description="Disordered" evidence="1">
    <location>
        <begin position="37"/>
        <end position="89"/>
    </location>
</feature>
<name>A0A0G4HT41_9ALVE</name>
<organism evidence="2">
    <name type="scientific">Chromera velia CCMP2878</name>
    <dbReference type="NCBI Taxonomy" id="1169474"/>
    <lineage>
        <taxon>Eukaryota</taxon>
        <taxon>Sar</taxon>
        <taxon>Alveolata</taxon>
        <taxon>Colpodellida</taxon>
        <taxon>Chromeraceae</taxon>
        <taxon>Chromera</taxon>
    </lineage>
</organism>
<accession>A0A0G4HT41</accession>
<evidence type="ECO:0000313" key="2">
    <source>
        <dbReference type="EMBL" id="CEM47524.1"/>
    </source>
</evidence>
<gene>
    <name evidence="2" type="ORF">Cvel_31248</name>
</gene>
<proteinExistence type="predicted"/>
<evidence type="ECO:0000256" key="1">
    <source>
        <dbReference type="SAM" id="MobiDB-lite"/>
    </source>
</evidence>
<feature type="region of interest" description="Disordered" evidence="1">
    <location>
        <begin position="1"/>
        <end position="22"/>
    </location>
</feature>
<protein>
    <submittedName>
        <fullName evidence="2">Uncharacterized protein</fullName>
    </submittedName>
</protein>
<feature type="compositionally biased region" description="Basic and acidic residues" evidence="1">
    <location>
        <begin position="59"/>
        <end position="81"/>
    </location>
</feature>
<sequence>MCNGVAAGLGGGCRGSKGSRANRGVKRGAVLRFSSGYGEGSKLGKDWDAPEGVGGGSPGDRECGGMRRDGRMGESALRGKGDATLSNLI</sequence>
<reference evidence="2" key="1">
    <citation type="submission" date="2014-11" db="EMBL/GenBank/DDBJ databases">
        <authorList>
            <person name="Otto D Thomas"/>
            <person name="Naeem Raeece"/>
        </authorList>
    </citation>
    <scope>NUCLEOTIDE SEQUENCE</scope>
</reference>